<reference evidence="25" key="1">
    <citation type="submission" date="2013-03" db="EMBL/GenBank/DDBJ databases">
        <title>The Genome Sequence of Anopheles christyi ACHKN1017.</title>
        <authorList>
            <consortium name="The Broad Institute Genomics Platform"/>
            <person name="Neafsey D.E."/>
            <person name="Besansky N."/>
            <person name="Walker B."/>
            <person name="Young S.K."/>
            <person name="Zeng Q."/>
            <person name="Gargeya S."/>
            <person name="Fitzgerald M."/>
            <person name="Haas B."/>
            <person name="Abouelleil A."/>
            <person name="Allen A.W."/>
            <person name="Alvarado L."/>
            <person name="Arachchi H.M."/>
            <person name="Berlin A.M."/>
            <person name="Chapman S.B."/>
            <person name="Gainer-Dewar J."/>
            <person name="Goldberg J."/>
            <person name="Griggs A."/>
            <person name="Gujja S."/>
            <person name="Hansen M."/>
            <person name="Howarth C."/>
            <person name="Imamovic A."/>
            <person name="Ireland A."/>
            <person name="Larimer J."/>
            <person name="McCowan C."/>
            <person name="Murphy C."/>
            <person name="Pearson M."/>
            <person name="Poon T.W."/>
            <person name="Priest M."/>
            <person name="Roberts A."/>
            <person name="Saif S."/>
            <person name="Shea T."/>
            <person name="Sisk P."/>
            <person name="Sykes S."/>
            <person name="Wortman J."/>
            <person name="Nusbaum C."/>
            <person name="Birren B."/>
        </authorList>
    </citation>
    <scope>NUCLEOTIDE SEQUENCE [LARGE SCALE GENOMIC DNA]</scope>
    <source>
        <strain evidence="25">ACHKN1017</strain>
    </source>
</reference>
<dbReference type="InterPro" id="IPR041667">
    <property type="entry name" value="Cupin_8"/>
</dbReference>
<dbReference type="GO" id="GO:0046872">
    <property type="term" value="F:metal ion binding"/>
    <property type="evidence" value="ECO:0007669"/>
    <property type="project" value="UniProtKB-KW"/>
</dbReference>
<evidence type="ECO:0000256" key="19">
    <source>
        <dbReference type="ARBA" id="ARBA00075635"/>
    </source>
</evidence>
<comment type="pathway">
    <text evidence="3">Protein modification; protein glycosylation.</text>
</comment>
<dbReference type="Pfam" id="PF21260">
    <property type="entry name" value="Laman-like_dom"/>
    <property type="match status" value="1"/>
</dbReference>
<evidence type="ECO:0000256" key="12">
    <source>
        <dbReference type="ARBA" id="ARBA00023034"/>
    </source>
</evidence>
<dbReference type="Gene3D" id="2.60.40.1360">
    <property type="match status" value="1"/>
</dbReference>
<dbReference type="CDD" id="cd10809">
    <property type="entry name" value="GH38N_AMII_GMII_SfManIII_like"/>
    <property type="match status" value="1"/>
</dbReference>
<evidence type="ECO:0000256" key="15">
    <source>
        <dbReference type="ARBA" id="ARBA00023295"/>
    </source>
</evidence>
<feature type="domain" description="JmjC" evidence="23">
    <location>
        <begin position="1901"/>
        <end position="2056"/>
    </location>
</feature>
<dbReference type="FunFam" id="3.40.190.10:FF:000449">
    <property type="entry name" value="Ionotropic receptor 40a"/>
    <property type="match status" value="1"/>
</dbReference>
<dbReference type="FunFam" id="2.70.98.30:FF:000002">
    <property type="entry name" value="Alpha-mannosidase"/>
    <property type="match status" value="1"/>
</dbReference>
<organism evidence="24 25">
    <name type="scientific">Anopheles christyi</name>
    <dbReference type="NCBI Taxonomy" id="43041"/>
    <lineage>
        <taxon>Eukaryota</taxon>
        <taxon>Metazoa</taxon>
        <taxon>Ecdysozoa</taxon>
        <taxon>Arthropoda</taxon>
        <taxon>Hexapoda</taxon>
        <taxon>Insecta</taxon>
        <taxon>Pterygota</taxon>
        <taxon>Neoptera</taxon>
        <taxon>Endopterygota</taxon>
        <taxon>Diptera</taxon>
        <taxon>Nematocera</taxon>
        <taxon>Culicoidea</taxon>
        <taxon>Culicidae</taxon>
        <taxon>Anophelinae</taxon>
        <taxon>Anopheles</taxon>
    </lineage>
</organism>
<dbReference type="SUPFAM" id="SSF88713">
    <property type="entry name" value="Glycoside hydrolase/deacetylase"/>
    <property type="match status" value="1"/>
</dbReference>
<dbReference type="GO" id="GO:0000139">
    <property type="term" value="C:Golgi membrane"/>
    <property type="evidence" value="ECO:0007669"/>
    <property type="project" value="UniProtKB-SubCell"/>
</dbReference>
<name>A0A182JSW1_9DIPT</name>
<dbReference type="InterPro" id="IPR015341">
    <property type="entry name" value="Glyco_hydro_38_cen"/>
</dbReference>
<dbReference type="SUPFAM" id="SSF53850">
    <property type="entry name" value="Periplasmic binding protein-like II"/>
    <property type="match status" value="1"/>
</dbReference>
<evidence type="ECO:0000313" key="25">
    <source>
        <dbReference type="Proteomes" id="UP000075881"/>
    </source>
</evidence>
<dbReference type="VEuPathDB" id="VectorBase:ACHR001593"/>
<dbReference type="SMART" id="SM00558">
    <property type="entry name" value="JmjC"/>
    <property type="match status" value="1"/>
</dbReference>
<feature type="transmembrane region" description="Helical" evidence="22">
    <location>
        <begin position="1616"/>
        <end position="1634"/>
    </location>
</feature>
<keyword evidence="7" id="KW-0479">Metal-binding</keyword>
<evidence type="ECO:0000256" key="4">
    <source>
        <dbReference type="ARBA" id="ARBA00009792"/>
    </source>
</evidence>
<dbReference type="SUPFAM" id="SSF88688">
    <property type="entry name" value="Families 57/38 glycoside transferase middle domain"/>
    <property type="match status" value="1"/>
</dbReference>
<evidence type="ECO:0000256" key="14">
    <source>
        <dbReference type="ARBA" id="ARBA00023157"/>
    </source>
</evidence>
<keyword evidence="12" id="KW-0333">Golgi apparatus</keyword>
<keyword evidence="15" id="KW-0326">Glycosidase</keyword>
<dbReference type="Pfam" id="PF01074">
    <property type="entry name" value="Glyco_hydro_38N"/>
    <property type="match status" value="1"/>
</dbReference>
<dbReference type="InterPro" id="IPR027291">
    <property type="entry name" value="Glyco_hydro_38_N_sf"/>
</dbReference>
<dbReference type="FunFam" id="2.60.40.1180:FF:000019">
    <property type="entry name" value="Alpha-mannosidase 2"/>
    <property type="match status" value="1"/>
</dbReference>
<evidence type="ECO:0000256" key="18">
    <source>
        <dbReference type="ARBA" id="ARBA00071851"/>
    </source>
</evidence>
<keyword evidence="14" id="KW-1015">Disulfide bond</keyword>
<dbReference type="Gene3D" id="2.70.98.30">
    <property type="entry name" value="Golgi alpha-mannosidase II, domain 4"/>
    <property type="match status" value="1"/>
</dbReference>
<evidence type="ECO:0000256" key="10">
    <source>
        <dbReference type="ARBA" id="ARBA00022968"/>
    </source>
</evidence>
<dbReference type="GO" id="GO:0006013">
    <property type="term" value="P:mannose metabolic process"/>
    <property type="evidence" value="ECO:0007669"/>
    <property type="project" value="InterPro"/>
</dbReference>
<dbReference type="InterPro" id="IPR050843">
    <property type="entry name" value="Glycosyl_Hydrlase_38"/>
</dbReference>
<evidence type="ECO:0000256" key="5">
    <source>
        <dbReference type="ARBA" id="ARBA00011748"/>
    </source>
</evidence>
<dbReference type="EnsemblMetazoa" id="ACHR001593-RA">
    <property type="protein sequence ID" value="ACHR001593-PA"/>
    <property type="gene ID" value="ACHR001593"/>
</dbReference>
<dbReference type="Proteomes" id="UP000075881">
    <property type="component" value="Unassembled WGS sequence"/>
</dbReference>
<feature type="transmembrane region" description="Helical" evidence="22">
    <location>
        <begin position="1508"/>
        <end position="1527"/>
    </location>
</feature>
<dbReference type="Pfam" id="PF13621">
    <property type="entry name" value="Cupin_8"/>
    <property type="match status" value="1"/>
</dbReference>
<dbReference type="Gene3D" id="1.10.287.70">
    <property type="match status" value="1"/>
</dbReference>
<dbReference type="InterPro" id="IPR037094">
    <property type="entry name" value="Glyco_hydro_38_cen_sf"/>
</dbReference>
<dbReference type="InterPro" id="IPR000602">
    <property type="entry name" value="Glyco_hydro_38_N"/>
</dbReference>
<dbReference type="FunFam" id="1.20.1270.50:FF:000001">
    <property type="entry name" value="Alpha-mannosidase"/>
    <property type="match status" value="1"/>
</dbReference>
<dbReference type="InterPro" id="IPR028995">
    <property type="entry name" value="Glyco_hydro_57/38_cen_sf"/>
</dbReference>
<comment type="function">
    <text evidence="16">Catalyzes the first committed step in the biosynthesis of complex N-glycans. It controls conversion of high mannose to complex N-glycans; the final hydrolytic step in the N-glycan maturation pathway.</text>
</comment>
<keyword evidence="6 22" id="KW-0812">Transmembrane</keyword>
<dbReference type="Gene3D" id="3.20.110.10">
    <property type="entry name" value="Glycoside hydrolase 38, N terminal domain"/>
    <property type="match status" value="1"/>
</dbReference>
<dbReference type="Pfam" id="PF09261">
    <property type="entry name" value="Alpha-mann_mid"/>
    <property type="match status" value="1"/>
</dbReference>
<evidence type="ECO:0000256" key="17">
    <source>
        <dbReference type="ARBA" id="ARBA00066412"/>
    </source>
</evidence>
<dbReference type="STRING" id="43041.A0A182JSW1"/>
<evidence type="ECO:0000259" key="23">
    <source>
        <dbReference type="PROSITE" id="PS51184"/>
    </source>
</evidence>
<dbReference type="InterPro" id="IPR011330">
    <property type="entry name" value="Glyco_hydro/deAcase_b/a-brl"/>
</dbReference>
<dbReference type="Gene3D" id="2.60.120.650">
    <property type="entry name" value="Cupin"/>
    <property type="match status" value="1"/>
</dbReference>
<evidence type="ECO:0000256" key="9">
    <source>
        <dbReference type="ARBA" id="ARBA00022833"/>
    </source>
</evidence>
<keyword evidence="11 22" id="KW-1133">Transmembrane helix</keyword>
<evidence type="ECO:0000256" key="11">
    <source>
        <dbReference type="ARBA" id="ARBA00022989"/>
    </source>
</evidence>
<keyword evidence="13 22" id="KW-0472">Membrane</keyword>
<dbReference type="InterPro" id="IPR048534">
    <property type="entry name" value="Man2a1-like_dom"/>
</dbReference>
<dbReference type="Gene3D" id="3.40.190.10">
    <property type="entry name" value="Periplasmic binding protein-like II"/>
    <property type="match status" value="1"/>
</dbReference>
<dbReference type="Gene3D" id="1.20.1270.50">
    <property type="entry name" value="Glycoside hydrolase family 38, central domain"/>
    <property type="match status" value="1"/>
</dbReference>
<dbReference type="InterPro" id="IPR011682">
    <property type="entry name" value="Glyco_hydro_38_C"/>
</dbReference>
<comment type="catalytic activity">
    <reaction evidence="21">
        <text>N(4)-{beta-D-GlcNAc-(1-&gt;2)-alpha-D-Man-(1-&gt;3)-[alpha-D-Man-(1-&gt;3)-[alpha-D-Man-(1-&gt;6)]-alpha-D-Man-(1-&gt;6)]-beta-D-Man-(1-&gt;4)-beta-D-GlcNAc-(1-&gt;4)-beta-D-GlcNAc}-L-asparaginyl-[protein] + 2 H2O = 2 alpha-D-mannopyranose + an N(4)-{beta-D-GlcNAc-(1-&gt;2)-alpha-D-Man-(1-&gt;3)-[alpha-D-Man-(1-&gt;6)]-beta-D-Man-(1-&gt;4)-beta-D-GlcNAc-(1-&gt;4)-beta-D-GlcNAc}-L-asparaginyl-[protein]</text>
        <dbReference type="Rhea" id="RHEA:56052"/>
        <dbReference type="Rhea" id="RHEA-COMP:14368"/>
        <dbReference type="Rhea" id="RHEA-COMP:14369"/>
        <dbReference type="ChEBI" id="CHEBI:15377"/>
        <dbReference type="ChEBI" id="CHEBI:28729"/>
        <dbReference type="ChEBI" id="CHEBI:60615"/>
        <dbReference type="ChEBI" id="CHEBI:60625"/>
        <dbReference type="EC" id="3.2.1.114"/>
    </reaction>
</comment>
<sequence length="2072" mass="237634">MVRIRRKFAFILCGVTLFVFLILYVVLNYSVPERARTQDITYLENKIRQLENGLSKHHQEFGDIRKQIDTIRGVVDGGDDAYPDNKILDKAPLLGDREMMKESVINANGGGAGTCALRTDVIPQPDVQMLNLYEQVSFENIDGGAWKQGWPVKYHPSEWNSHHKLHVFVVPHSHNDPGWIQTFDEYYERSTKNIFANMLRHLDGNEGLRFIWAEISYFAQWYDKLASEQKDIVKRLVKKHQLEFVTGGWVMSDEANSHWYSMLLQLTEGQTWLKTRLNVTPVSSWSIDPFGQSATMPYILKHSGFENLLIQRTHYIVKKNLALKKQLEFRWRQLWDTRGDTDLFTHMMPFYSYDVPHTCGPDPKICCQFDFKRLPSMGISCPWNVPPRPITVQNVAERAEMIVDQWRKKSVLYRTRNVLIPLGDDFRYTTSSEWEAQRVNYERLFEYINNEPSMNVEAKFATLQDYFDAVRATSGTSGLAQFPSLTGDFFTYADVNQDYWSGYFTSRPYHKRQDRILLHYIRSAEMLHAWNAWEPDGDWKPLAERLEYARRQLSLFQHHDGITGTAKDHVVEDYAKRMSRAIEDCKFVMQQSVYRLLTKPSVYHPDPSFLYLSIDDSRTVNGSDNVRPTIILGEELPSKQVVLHNSLPHTRSEVVEFYVASPFVTVLDGNGGTVPSQIAPVWSWHTRPDAISQPQASNTKYRLLFRANVPPLGLTVYTINSKNSAEESLGVTYTKVIILSRSPFTVNLAAGYPEDIDHASPTEVSLRFEEGGTTSAAFTSKGLLKSLTIENNQATVPVHLEFYRYGSQLSSGKSGAYLFHPAGNATLMTYEQPIVLVMKGPLETSITAGLPFTVHQTILRDDSVEIRNLVDIAQQDNTEIVMRLQSNINSGTTFYTDLNGMQIIKRKRFQKLPIQANYYPVPSTMFIEDENYRLTLLGGQPLGGSSLSSGEMEIMQDRRLTRDDDRGLGQGVQDNLPVLHLFRLVLESRESCTKPEPNYPSGFLTLPAHSQLQSLLHPLDKLIYNENDWTGVQMEGFGTRHEPLERGLEVVAIRELPHVHFGRTSGASPVGLVIHRTNFEDCGSEANMEGMLNIKKLLNLDDEHDIYSARLTLLKPLEMVQSDDISLCPMDAKALQIPEDLKRNWNPARYTFPTQKNLIALYERSNQSGMIRGISEMVNLLAPKSLVIVVQNETKIDRLDKLTVMLHHHNIPTCVYYDLEEYFNLIEENLKKSLEITSLIFCHPGDMLQDITDRRLAHRLSLFIFYWGAAQLPTSINNNLLKEPFRVAFITNPRRNIYRIFYNQAKPNNRGDMLSVNWFDGNDMTFKRVPLLPTPTEVYKNFQGRIFSIPVIHKPPWHFIVYGNGSSNVADNQNSSNNDAVGFEMELEKNVTIESDDTYFRVKGGRDHNLMQLIAERMNFSFQYLEPPEKIQGIALGSEDNASFSGALGMLQRREVELYLGDVAVTWERMKAVEFSFFTLADSAAFVTHAPRKLNEALALVRPFQITVWPPVIITILISGPILYFIISTPYRWRSPDYGLRNQKALSRPKKIRQHKPAFYNLQYIEEMSYTRFGAERANLIGNQQQVQDYPSLDRCIWYTINVYLRQSANIPFDGHLARFFSILLWLCATYVLGDVYSAQLTSQLARPARESPINTLGRLENRMNNEGYELLVERQSAFHAALVNSTGVLQRLYRLTRQRSINDSFLVKSVEEGIRILQADSKYAVFGGRETLYFNTKRYGANRFQLSEKLYTRYSAVAVQIGCPFLDSLNEVIMRLFEAGIVEKITIAEYEQMFGRQKGGISHSGESIATIMDSVKLKNITLNARHPYVVRNVNPDWSCFQQTFPEWCETFDQLHQDYVPFEGCRVKGGKTPQWEWERTKVKIKMRDICKPTDTGVVERWNSFSYRNIDLLPEPCRRGINFAYFGFPEVEDDITFWIGSAQAHTPCHYDTYGCNIVVQVFGRKSWILLPPNAKLTPVRVPFEESSVYCEENFYSPDSYSPFAAVEDEVYHVVLEPGMALIVPPKWWHYVETLEPALNFNTWLGLDICSGVPDKLKTLLINPNEVNASISKI</sequence>
<dbReference type="PANTHER" id="PTHR11607:SF3">
    <property type="entry name" value="LYSOSOMAL ALPHA-MANNOSIDASE"/>
    <property type="match status" value="1"/>
</dbReference>
<evidence type="ECO:0000256" key="1">
    <source>
        <dbReference type="ARBA" id="ARBA00001947"/>
    </source>
</evidence>
<evidence type="ECO:0000256" key="6">
    <source>
        <dbReference type="ARBA" id="ARBA00022692"/>
    </source>
</evidence>
<evidence type="ECO:0000256" key="22">
    <source>
        <dbReference type="SAM" id="Phobius"/>
    </source>
</evidence>
<dbReference type="PANTHER" id="PTHR11607">
    <property type="entry name" value="ALPHA-MANNOSIDASE"/>
    <property type="match status" value="1"/>
</dbReference>
<dbReference type="SMART" id="SM00872">
    <property type="entry name" value="Alpha-mann_mid"/>
    <property type="match status" value="1"/>
</dbReference>
<dbReference type="Pfam" id="PF18230">
    <property type="entry name" value="Glyc_hyd_38C_2"/>
    <property type="match status" value="1"/>
</dbReference>
<keyword evidence="8" id="KW-0378">Hydrolase</keyword>
<dbReference type="InterPro" id="IPR003347">
    <property type="entry name" value="JmjC_dom"/>
</dbReference>
<evidence type="ECO:0000256" key="13">
    <source>
        <dbReference type="ARBA" id="ARBA00023136"/>
    </source>
</evidence>
<comment type="cofactor">
    <cofactor evidence="1">
        <name>Zn(2+)</name>
        <dbReference type="ChEBI" id="CHEBI:29105"/>
    </cofactor>
</comment>
<protein>
    <recommendedName>
        <fullName evidence="18">Alpha-mannosidase 2</fullName>
        <ecNumber evidence="17">3.2.1.114</ecNumber>
    </recommendedName>
    <alternativeName>
        <fullName evidence="19">Golgi alpha-mannosidase II</fullName>
    </alternativeName>
    <alternativeName>
        <fullName evidence="20">Mannosyl-oligosaccharide 1,3-1,6-alpha-mannosidase</fullName>
    </alternativeName>
</protein>
<dbReference type="GO" id="GO:0030246">
    <property type="term" value="F:carbohydrate binding"/>
    <property type="evidence" value="ECO:0007669"/>
    <property type="project" value="InterPro"/>
</dbReference>
<evidence type="ECO:0000313" key="24">
    <source>
        <dbReference type="EnsemblMetazoa" id="ACHR001593-PA"/>
    </source>
</evidence>
<dbReference type="Gene3D" id="2.60.40.1180">
    <property type="entry name" value="Golgi alpha-mannosidase II"/>
    <property type="match status" value="1"/>
</dbReference>
<evidence type="ECO:0000256" key="20">
    <source>
        <dbReference type="ARBA" id="ARBA00083602"/>
    </source>
</evidence>
<keyword evidence="10" id="KW-0735">Signal-anchor</keyword>
<dbReference type="GO" id="GO:0004572">
    <property type="term" value="F:mannosyl-oligosaccharide 1,3-1,6-alpha-mannosidase activity"/>
    <property type="evidence" value="ECO:0007669"/>
    <property type="project" value="UniProtKB-EC"/>
</dbReference>
<dbReference type="SUPFAM" id="SSF51197">
    <property type="entry name" value="Clavaminate synthase-like"/>
    <property type="match status" value="1"/>
</dbReference>
<comment type="subunit">
    <text evidence="5">Homodimer; disulfide-linked.</text>
</comment>
<dbReference type="EC" id="3.2.1.114" evidence="17"/>
<evidence type="ECO:0000256" key="21">
    <source>
        <dbReference type="ARBA" id="ARBA00093232"/>
    </source>
</evidence>
<dbReference type="GO" id="GO:0006491">
    <property type="term" value="P:N-glycan processing"/>
    <property type="evidence" value="ECO:0007669"/>
    <property type="project" value="TreeGrafter"/>
</dbReference>
<reference evidence="24" key="2">
    <citation type="submission" date="2020-05" db="UniProtKB">
        <authorList>
            <consortium name="EnsemblMetazoa"/>
        </authorList>
    </citation>
    <scope>IDENTIFICATION</scope>
    <source>
        <strain evidence="24">ACHKN1017</strain>
    </source>
</reference>
<comment type="subcellular location">
    <subcellularLocation>
        <location evidence="2">Golgi apparatus membrane</location>
        <topology evidence="2">Single-pass type II membrane protein</topology>
    </subcellularLocation>
</comment>
<dbReference type="FunFam" id="3.20.110.10:FF:000003">
    <property type="entry name" value="Alpha-mannosidase"/>
    <property type="match status" value="1"/>
</dbReference>
<keyword evidence="9" id="KW-0862">Zinc</keyword>
<evidence type="ECO:0000256" key="8">
    <source>
        <dbReference type="ARBA" id="ARBA00022801"/>
    </source>
</evidence>
<evidence type="ECO:0000256" key="16">
    <source>
        <dbReference type="ARBA" id="ARBA00059516"/>
    </source>
</evidence>
<evidence type="ECO:0000256" key="7">
    <source>
        <dbReference type="ARBA" id="ARBA00022723"/>
    </source>
</evidence>
<dbReference type="InterPro" id="IPR013780">
    <property type="entry name" value="Glyco_hydro_b"/>
</dbReference>
<proteinExistence type="inferred from homology"/>
<dbReference type="InterPro" id="IPR041566">
    <property type="entry name" value="AManII_C"/>
</dbReference>
<dbReference type="Pfam" id="PF07748">
    <property type="entry name" value="Glyco_hydro_38C"/>
    <property type="match status" value="1"/>
</dbReference>
<comment type="similarity">
    <text evidence="4">Belongs to the glycosyl hydrolase 38 family.</text>
</comment>
<keyword evidence="25" id="KW-1185">Reference proteome</keyword>
<evidence type="ECO:0000256" key="2">
    <source>
        <dbReference type="ARBA" id="ARBA00004323"/>
    </source>
</evidence>
<evidence type="ECO:0000256" key="3">
    <source>
        <dbReference type="ARBA" id="ARBA00004922"/>
    </source>
</evidence>
<dbReference type="PROSITE" id="PS51184">
    <property type="entry name" value="JMJC"/>
    <property type="match status" value="1"/>
</dbReference>
<dbReference type="InterPro" id="IPR011013">
    <property type="entry name" value="Gal_mutarotase_sf_dom"/>
</dbReference>
<accession>A0A182JSW1</accession>
<dbReference type="SUPFAM" id="SSF74650">
    <property type="entry name" value="Galactose mutarotase-like"/>
    <property type="match status" value="1"/>
</dbReference>